<reference evidence="2 3" key="1">
    <citation type="submission" date="2014-04" db="EMBL/GenBank/DDBJ databases">
        <authorList>
            <consortium name="DOE Joint Genome Institute"/>
            <person name="Kuo A."/>
            <person name="Girlanda M."/>
            <person name="Perotto S."/>
            <person name="Kohler A."/>
            <person name="Nagy L.G."/>
            <person name="Floudas D."/>
            <person name="Copeland A."/>
            <person name="Barry K.W."/>
            <person name="Cichocki N."/>
            <person name="Veneault-Fourrey C."/>
            <person name="LaButti K."/>
            <person name="Lindquist E.A."/>
            <person name="Lipzen A."/>
            <person name="Lundell T."/>
            <person name="Morin E."/>
            <person name="Murat C."/>
            <person name="Sun H."/>
            <person name="Tunlid A."/>
            <person name="Henrissat B."/>
            <person name="Grigoriev I.V."/>
            <person name="Hibbett D.S."/>
            <person name="Martin F."/>
            <person name="Nordberg H.P."/>
            <person name="Cantor M.N."/>
            <person name="Hua S.X."/>
        </authorList>
    </citation>
    <scope>NUCLEOTIDE SEQUENCE [LARGE SCALE GENOMIC DNA]</scope>
    <source>
        <strain evidence="2 3">MUT 4182</strain>
    </source>
</reference>
<accession>A0A0C3K9M6</accession>
<keyword evidence="3" id="KW-1185">Reference proteome</keyword>
<name>A0A0C3K9M6_9AGAM</name>
<feature type="non-terminal residue" evidence="2">
    <location>
        <position position="69"/>
    </location>
</feature>
<proteinExistence type="predicted"/>
<evidence type="ECO:0000313" key="3">
    <source>
        <dbReference type="Proteomes" id="UP000054248"/>
    </source>
</evidence>
<dbReference type="EMBL" id="KN823312">
    <property type="protein sequence ID" value="KIO18108.1"/>
    <property type="molecule type" value="Genomic_DNA"/>
</dbReference>
<dbReference type="HOGENOM" id="CLU_2801177_0_0_1"/>
<evidence type="ECO:0000313" key="2">
    <source>
        <dbReference type="EMBL" id="KIO18108.1"/>
    </source>
</evidence>
<gene>
    <name evidence="2" type="ORF">M407DRAFT_246570</name>
</gene>
<protein>
    <submittedName>
        <fullName evidence="2">Uncharacterized protein</fullName>
    </submittedName>
</protein>
<evidence type="ECO:0000256" key="1">
    <source>
        <dbReference type="SAM" id="MobiDB-lite"/>
    </source>
</evidence>
<sequence length="69" mass="7758">MQHGWIRQQDSSRSETGFYGSIERSLPLDQPRTAGVHKSETRKCKTPVQNQTAVPLTPFAPQSMSWAIT</sequence>
<feature type="region of interest" description="Disordered" evidence="1">
    <location>
        <begin position="1"/>
        <end position="50"/>
    </location>
</feature>
<dbReference type="Proteomes" id="UP000054248">
    <property type="component" value="Unassembled WGS sequence"/>
</dbReference>
<reference evidence="3" key="2">
    <citation type="submission" date="2015-01" db="EMBL/GenBank/DDBJ databases">
        <title>Evolutionary Origins and Diversification of the Mycorrhizal Mutualists.</title>
        <authorList>
            <consortium name="DOE Joint Genome Institute"/>
            <consortium name="Mycorrhizal Genomics Consortium"/>
            <person name="Kohler A."/>
            <person name="Kuo A."/>
            <person name="Nagy L.G."/>
            <person name="Floudas D."/>
            <person name="Copeland A."/>
            <person name="Barry K.W."/>
            <person name="Cichocki N."/>
            <person name="Veneault-Fourrey C."/>
            <person name="LaButti K."/>
            <person name="Lindquist E.A."/>
            <person name="Lipzen A."/>
            <person name="Lundell T."/>
            <person name="Morin E."/>
            <person name="Murat C."/>
            <person name="Riley R."/>
            <person name="Ohm R."/>
            <person name="Sun H."/>
            <person name="Tunlid A."/>
            <person name="Henrissat B."/>
            <person name="Grigoriev I.V."/>
            <person name="Hibbett D.S."/>
            <person name="Martin F."/>
        </authorList>
    </citation>
    <scope>NUCLEOTIDE SEQUENCE [LARGE SCALE GENOMIC DNA]</scope>
    <source>
        <strain evidence="3">MUT 4182</strain>
    </source>
</reference>
<dbReference type="AlphaFoldDB" id="A0A0C3K9M6"/>
<organism evidence="2 3">
    <name type="scientific">Tulasnella calospora MUT 4182</name>
    <dbReference type="NCBI Taxonomy" id="1051891"/>
    <lineage>
        <taxon>Eukaryota</taxon>
        <taxon>Fungi</taxon>
        <taxon>Dikarya</taxon>
        <taxon>Basidiomycota</taxon>
        <taxon>Agaricomycotina</taxon>
        <taxon>Agaricomycetes</taxon>
        <taxon>Cantharellales</taxon>
        <taxon>Tulasnellaceae</taxon>
        <taxon>Tulasnella</taxon>
    </lineage>
</organism>